<dbReference type="Proteomes" id="UP001057134">
    <property type="component" value="Chromosome"/>
</dbReference>
<dbReference type="Pfam" id="PF14498">
    <property type="entry name" value="Glyco_hyd_65N_2"/>
    <property type="match status" value="1"/>
</dbReference>
<dbReference type="InterPro" id="IPR008928">
    <property type="entry name" value="6-hairpin_glycosidase_sf"/>
</dbReference>
<organism evidence="4 5">
    <name type="scientific">Paenibacillus konkukensis</name>
    <dbReference type="NCBI Taxonomy" id="2020716"/>
    <lineage>
        <taxon>Bacteria</taxon>
        <taxon>Bacillati</taxon>
        <taxon>Bacillota</taxon>
        <taxon>Bacilli</taxon>
        <taxon>Bacillales</taxon>
        <taxon>Paenibacillaceae</taxon>
        <taxon>Paenibacillus</taxon>
    </lineage>
</organism>
<dbReference type="PIRSF" id="PIRSF007663">
    <property type="entry name" value="UCP007663"/>
    <property type="match status" value="1"/>
</dbReference>
<dbReference type="Pfam" id="PF21307">
    <property type="entry name" value="Glyco_hydro_95_C"/>
    <property type="match status" value="1"/>
</dbReference>
<dbReference type="InterPro" id="IPR054363">
    <property type="entry name" value="GH95_cat"/>
</dbReference>
<dbReference type="PANTHER" id="PTHR31084">
    <property type="entry name" value="ALPHA-L-FUCOSIDASE 2"/>
    <property type="match status" value="1"/>
</dbReference>
<name>A0ABY4RJN3_9BACL</name>
<protein>
    <recommendedName>
        <fullName evidence="6">Alpha-L-fucosidase</fullName>
    </recommendedName>
</protein>
<reference evidence="4" key="1">
    <citation type="submission" date="2018-02" db="EMBL/GenBank/DDBJ databases">
        <authorList>
            <person name="Kim S.-K."/>
            <person name="Jung H.-I."/>
            <person name="Lee S.-W."/>
        </authorList>
    </citation>
    <scope>NUCLEOTIDE SEQUENCE</scope>
    <source>
        <strain evidence="4">SK3146</strain>
    </source>
</reference>
<reference evidence="4" key="2">
    <citation type="journal article" date="2021" name="J Anim Sci Technol">
        <title>Complete genome sequence of Paenibacillus konkukensis sp. nov. SK3146 as a potential probiotic strain.</title>
        <authorList>
            <person name="Jung H.I."/>
            <person name="Park S."/>
            <person name="Niu K.M."/>
            <person name="Lee S.W."/>
            <person name="Kothari D."/>
            <person name="Yi K.J."/>
            <person name="Kim S.K."/>
        </authorList>
    </citation>
    <scope>NUCLEOTIDE SEQUENCE</scope>
    <source>
        <strain evidence="4">SK3146</strain>
    </source>
</reference>
<feature type="domain" description="Glycosyl hydrolase family 95 N-terminal" evidence="1">
    <location>
        <begin position="10"/>
        <end position="254"/>
    </location>
</feature>
<accession>A0ABY4RJN3</accession>
<keyword evidence="5" id="KW-1185">Reference proteome</keyword>
<dbReference type="Gene3D" id="2.70.98.50">
    <property type="entry name" value="putative glycoside hydrolase family protein from bacillus halodurans"/>
    <property type="match status" value="1"/>
</dbReference>
<dbReference type="InterPro" id="IPR016518">
    <property type="entry name" value="Alpha-L-fucosidase"/>
</dbReference>
<evidence type="ECO:0008006" key="6">
    <source>
        <dbReference type="Google" id="ProtNLM"/>
    </source>
</evidence>
<dbReference type="InterPro" id="IPR012341">
    <property type="entry name" value="6hp_glycosidase-like_sf"/>
</dbReference>
<dbReference type="InterPro" id="IPR049053">
    <property type="entry name" value="AFCA-like_C"/>
</dbReference>
<dbReference type="PANTHER" id="PTHR31084:SF0">
    <property type="entry name" value="ALPHA-L-FUCOSIDASE 2"/>
    <property type="match status" value="1"/>
</dbReference>
<evidence type="ECO:0000259" key="2">
    <source>
        <dbReference type="Pfam" id="PF21307"/>
    </source>
</evidence>
<dbReference type="SUPFAM" id="SSF48208">
    <property type="entry name" value="Six-hairpin glycosidases"/>
    <property type="match status" value="1"/>
</dbReference>
<dbReference type="Pfam" id="PF22124">
    <property type="entry name" value="Glyco_hydro_95_cat"/>
    <property type="match status" value="1"/>
</dbReference>
<evidence type="ECO:0000313" key="4">
    <source>
        <dbReference type="EMBL" id="UQZ81829.1"/>
    </source>
</evidence>
<feature type="domain" description="Glycosyl hydrolase family 95 catalytic" evidence="3">
    <location>
        <begin position="283"/>
        <end position="692"/>
    </location>
</feature>
<evidence type="ECO:0000259" key="1">
    <source>
        <dbReference type="Pfam" id="PF14498"/>
    </source>
</evidence>
<sequence length="789" mass="88291">MSGTGSRSAIWYKQAASHWFEALPVGNGRFGGMVYGGAGRERISFNEDTLWSGEPREKVRHDVQLHLDYARQLIFGGRHEEAEGIIEQYMEGEEIESYMPLGDMELWFDEQGEATGYRRELDMDEGIVRTRYRLGGALCTREVFVSAADQVMAVRLHHNAKTALTVLLHSPLRYTVSETAPNRLKLSGRSPYHVLPNTMKAPDPVKYEEGKGMSFELQIHVEVEKGKVETSGGRMRITGSGAITLFIAAATSYNGFRGDPASASAPNPARLCESRLDHAASAGYERLKARHIEEYGAYFGRAALQLGDEAMNGMPTDERIRAVREGADDPGLAALFFQYGRYLLLSSSRPGTQPANLQGIWNDKTQPPWCSSWTTNINVEMNYWPAEVCHLEECHQPLLDWIEDLRWTGRQTAAVHYRSRGWTAHHNIDLWRTSTPVGGSPSWAFWPMAGAWLCHHLWEHYAFSQDERFLERAFPAMKEAALFCLDWLVEGSDGQLVTCPSTSPENMFVTADGQQSSVTYASTLDMALIRDLFGHCIEAGRILQKEARLCGELEEALRRLPPFRIGKHGQLQEWAEDYDELEPGHRHIAHLAALHPLGLFTREDDPVWIEACRAALERRLAHGGAHTGWSCAWTVSFWARLGEPDKAHRFLNELLAGTHLNLMNAHRHPKVKLDIFQIDGNLAGTAGIAELLLQSHGGRVRLLPALPEQWSRGTAKGLRARGGFEIDMEWAEGRLVRARLLSSAGKPCRLWTPHPVSVRRGGADIAGESTGHELVWHTEAGQSYDIVPV</sequence>
<evidence type="ECO:0000259" key="3">
    <source>
        <dbReference type="Pfam" id="PF22124"/>
    </source>
</evidence>
<feature type="domain" description="Alpha fucosidase A-like C-terminal" evidence="2">
    <location>
        <begin position="694"/>
        <end position="786"/>
    </location>
</feature>
<gene>
    <name evidence="4" type="ORF">SK3146_00985</name>
</gene>
<evidence type="ECO:0000313" key="5">
    <source>
        <dbReference type="Proteomes" id="UP001057134"/>
    </source>
</evidence>
<proteinExistence type="predicted"/>
<dbReference type="EMBL" id="CP027059">
    <property type="protein sequence ID" value="UQZ81829.1"/>
    <property type="molecule type" value="Genomic_DNA"/>
</dbReference>
<dbReference type="Gene3D" id="1.50.10.10">
    <property type="match status" value="1"/>
</dbReference>
<dbReference type="RefSeq" id="WP_249864030.1">
    <property type="nucleotide sequence ID" value="NZ_CP027059.1"/>
</dbReference>
<dbReference type="InterPro" id="IPR027414">
    <property type="entry name" value="GH95_N_dom"/>
</dbReference>